<accession>A0A644UL53</accession>
<reference evidence="2" key="1">
    <citation type="submission" date="2019-08" db="EMBL/GenBank/DDBJ databases">
        <authorList>
            <person name="Kucharzyk K."/>
            <person name="Murdoch R.W."/>
            <person name="Higgins S."/>
            <person name="Loffler F."/>
        </authorList>
    </citation>
    <scope>NUCLEOTIDE SEQUENCE</scope>
</reference>
<dbReference type="CDD" id="cd10448">
    <property type="entry name" value="GIY-YIG_unchar_3"/>
    <property type="match status" value="1"/>
</dbReference>
<gene>
    <name evidence="2" type="ORF">SDC9_25466</name>
</gene>
<proteinExistence type="predicted"/>
<protein>
    <recommendedName>
        <fullName evidence="1">GIY-YIG domain-containing protein</fullName>
    </recommendedName>
</protein>
<organism evidence="2">
    <name type="scientific">bioreactor metagenome</name>
    <dbReference type="NCBI Taxonomy" id="1076179"/>
    <lineage>
        <taxon>unclassified sequences</taxon>
        <taxon>metagenomes</taxon>
        <taxon>ecological metagenomes</taxon>
    </lineage>
</organism>
<name>A0A644UL53_9ZZZZ</name>
<dbReference type="InterPro" id="IPR050190">
    <property type="entry name" value="UPF0213_domain"/>
</dbReference>
<dbReference type="PANTHER" id="PTHR34477">
    <property type="entry name" value="UPF0213 PROTEIN YHBQ"/>
    <property type="match status" value="1"/>
</dbReference>
<evidence type="ECO:0000313" key="2">
    <source>
        <dbReference type="EMBL" id="MPL79582.1"/>
    </source>
</evidence>
<evidence type="ECO:0000259" key="1">
    <source>
        <dbReference type="PROSITE" id="PS50164"/>
    </source>
</evidence>
<dbReference type="Gene3D" id="3.40.1440.10">
    <property type="entry name" value="GIY-YIG endonuclease"/>
    <property type="match status" value="1"/>
</dbReference>
<dbReference type="InterPro" id="IPR035901">
    <property type="entry name" value="GIY-YIG_endonuc_sf"/>
</dbReference>
<dbReference type="InterPro" id="IPR000305">
    <property type="entry name" value="GIY-YIG_endonuc"/>
</dbReference>
<dbReference type="PROSITE" id="PS50164">
    <property type="entry name" value="GIY_YIG"/>
    <property type="match status" value="1"/>
</dbReference>
<dbReference type="EMBL" id="VSSQ01000128">
    <property type="protein sequence ID" value="MPL79582.1"/>
    <property type="molecule type" value="Genomic_DNA"/>
</dbReference>
<dbReference type="SMART" id="SM00465">
    <property type="entry name" value="GIYc"/>
    <property type="match status" value="1"/>
</dbReference>
<feature type="domain" description="GIY-YIG" evidence="1">
    <location>
        <begin position="3"/>
        <end position="81"/>
    </location>
</feature>
<dbReference type="AlphaFoldDB" id="A0A644UL53"/>
<dbReference type="SUPFAM" id="SSF82771">
    <property type="entry name" value="GIY-YIG endonuclease"/>
    <property type="match status" value="1"/>
</dbReference>
<comment type="caution">
    <text evidence="2">The sequence shown here is derived from an EMBL/GenBank/DDBJ whole genome shotgun (WGS) entry which is preliminary data.</text>
</comment>
<dbReference type="PANTHER" id="PTHR34477:SF5">
    <property type="entry name" value="BSL5627 PROTEIN"/>
    <property type="match status" value="1"/>
</dbReference>
<sequence>MFKGGAVYIMTNKRNGTLYTGVTADLKRRVYEHKTKFNKESFTAKYGCNLLVYYIGFHSIDEAIAEEKRIKAGNRKNKLKLIESMNPEWKDLWDEIKEW</sequence>
<dbReference type="Pfam" id="PF01541">
    <property type="entry name" value="GIY-YIG"/>
    <property type="match status" value="1"/>
</dbReference>